<dbReference type="EMBL" id="CP121252">
    <property type="protein sequence ID" value="WFP17505.1"/>
    <property type="molecule type" value="Genomic_DNA"/>
</dbReference>
<protein>
    <submittedName>
        <fullName evidence="1">Uncharacterized protein</fullName>
    </submittedName>
</protein>
<proteinExistence type="predicted"/>
<evidence type="ECO:0000313" key="1">
    <source>
        <dbReference type="EMBL" id="WFP17505.1"/>
    </source>
</evidence>
<name>A0ABY8H8N3_9MICC</name>
<reference evidence="1 2" key="1">
    <citation type="submission" date="2023-04" db="EMBL/GenBank/DDBJ databases">
        <title>Funneling lignin-derived compounds into biodiesel using alkali-halophilic Citricoccus sp. P2.</title>
        <authorList>
            <person name="Luo C.-B."/>
        </authorList>
    </citation>
    <scope>NUCLEOTIDE SEQUENCE [LARGE SCALE GENOMIC DNA]</scope>
    <source>
        <strain evidence="1 2">P2</strain>
    </source>
</reference>
<sequence>MELWLIPLLISLAILLGWGSVTSMNRRKLTDRQQRWRALDQRFDRVTVDSTQVETDPHRALAAPGWLDRSNPLVRGFSSTLKRAQQRRAELERNTPAATAGQQKKIQKALEAPADSASRLAPSETDLERYELVVEQLEDAYTETDRAVRMTGWTRPGDHRLPHAQFMLDHRWGRPAVFPPVPALDDVSGVPALKSFLDAIFPVHRDAVIQAVKQRGGYTAGKRAEKALEQLIVTRRYRADQHGILWPAAITVEHWGTFRTFGRSADLALHEAPAIEVANAAWVILDDERGLTEDELLEQLKQRMDITSRGAATWTQGLNDGLNKSIHRGIESLPEGMQKILGDSVPQNLFGGSGRRKVEHQLQDGIREGLVSGRLQRQANGRIVRLRTDWPSTYR</sequence>
<organism evidence="1 2">
    <name type="scientific">Citricoccus muralis</name>
    <dbReference type="NCBI Taxonomy" id="169134"/>
    <lineage>
        <taxon>Bacteria</taxon>
        <taxon>Bacillati</taxon>
        <taxon>Actinomycetota</taxon>
        <taxon>Actinomycetes</taxon>
        <taxon>Micrococcales</taxon>
        <taxon>Micrococcaceae</taxon>
        <taxon>Citricoccus</taxon>
    </lineage>
</organism>
<gene>
    <name evidence="1" type="ORF">P8192_05195</name>
</gene>
<dbReference type="RefSeq" id="WP_278159068.1">
    <property type="nucleotide sequence ID" value="NZ_CP121252.1"/>
</dbReference>
<keyword evidence="2" id="KW-1185">Reference proteome</keyword>
<evidence type="ECO:0000313" key="2">
    <source>
        <dbReference type="Proteomes" id="UP001219037"/>
    </source>
</evidence>
<accession>A0ABY8H8N3</accession>
<dbReference type="Proteomes" id="UP001219037">
    <property type="component" value="Chromosome"/>
</dbReference>